<dbReference type="RefSeq" id="WP_069116325.1">
    <property type="nucleotide sequence ID" value="NZ_CP017015.1"/>
</dbReference>
<dbReference type="EMBL" id="CP017015">
    <property type="protein sequence ID" value="AOG60409.1"/>
    <property type="molecule type" value="Genomic_DNA"/>
</dbReference>
<protein>
    <submittedName>
        <fullName evidence="1">Uncharacterized protein</fullName>
    </submittedName>
</protein>
<organism evidence="1 2">
    <name type="scientific">Spiroplasma helicoides</name>
    <dbReference type="NCBI Taxonomy" id="216938"/>
    <lineage>
        <taxon>Bacteria</taxon>
        <taxon>Bacillati</taxon>
        <taxon>Mycoplasmatota</taxon>
        <taxon>Mollicutes</taxon>
        <taxon>Entomoplasmatales</taxon>
        <taxon>Spiroplasmataceae</taxon>
        <taxon>Spiroplasma</taxon>
    </lineage>
</organism>
<proteinExistence type="predicted"/>
<name>A0A1B3SKF7_9MOLU</name>
<dbReference type="OrthoDB" id="419633at2"/>
<sequence>MFKIINSSGKIKNFEDINKLVIISCVDNHKTILFIEESIKHMYSICKLSDYYNIKNFEKYVLHIDSANEDLYGDIIVNYFRSNLYVIKPENEKQLVISEEHCQELINDGVIQQFSANDQASNIILKILSNINKWEYKSSHIKFDNLNSKIDFIKKDYDWT</sequence>
<keyword evidence="2" id="KW-1185">Reference proteome</keyword>
<gene>
    <name evidence="1" type="ORF">SHELI_v1c04580</name>
</gene>
<dbReference type="STRING" id="216938.SHELI_v1c04580"/>
<dbReference type="AlphaFoldDB" id="A0A1B3SKF7"/>
<evidence type="ECO:0000313" key="1">
    <source>
        <dbReference type="EMBL" id="AOG60409.1"/>
    </source>
</evidence>
<dbReference type="Proteomes" id="UP000094378">
    <property type="component" value="Chromosome"/>
</dbReference>
<reference evidence="1 2" key="1">
    <citation type="submission" date="2016-08" db="EMBL/GenBank/DDBJ databases">
        <title>Complete genome sequence of Spiroplasma helicoides TABS-2 (DSM 22551).</title>
        <authorList>
            <person name="Shen W.-Y."/>
            <person name="Lo W.-S."/>
            <person name="Lai Y.-C."/>
            <person name="Kuo C.-H."/>
        </authorList>
    </citation>
    <scope>NUCLEOTIDE SEQUENCE [LARGE SCALE GENOMIC DNA]</scope>
    <source>
        <strain evidence="1 2">TABS-2</strain>
    </source>
</reference>
<dbReference type="KEGG" id="shj:SHELI_v1c04580"/>
<accession>A0A1B3SKF7</accession>
<evidence type="ECO:0000313" key="2">
    <source>
        <dbReference type="Proteomes" id="UP000094378"/>
    </source>
</evidence>